<dbReference type="InterPro" id="IPR004360">
    <property type="entry name" value="Glyas_Fos-R_dOase_dom"/>
</dbReference>
<dbReference type="Gene3D" id="3.10.180.10">
    <property type="entry name" value="2,3-Dihydroxybiphenyl 1,2-Dioxygenase, domain 1"/>
    <property type="match status" value="1"/>
</dbReference>
<accession>A0ABT3PAB6</accession>
<name>A0ABT3PAB6_9ALTE</name>
<proteinExistence type="predicted"/>
<dbReference type="SUPFAM" id="SSF54593">
    <property type="entry name" value="Glyoxalase/Bleomycin resistance protein/Dihydroxybiphenyl dioxygenase"/>
    <property type="match status" value="1"/>
</dbReference>
<organism evidence="3 4">
    <name type="scientific">Alteromonas aquimaris</name>
    <dbReference type="NCBI Taxonomy" id="2998417"/>
    <lineage>
        <taxon>Bacteria</taxon>
        <taxon>Pseudomonadati</taxon>
        <taxon>Pseudomonadota</taxon>
        <taxon>Gammaproteobacteria</taxon>
        <taxon>Alteromonadales</taxon>
        <taxon>Alteromonadaceae</taxon>
        <taxon>Alteromonas/Salinimonas group</taxon>
        <taxon>Alteromonas</taxon>
    </lineage>
</organism>
<dbReference type="PROSITE" id="PS51819">
    <property type="entry name" value="VOC"/>
    <property type="match status" value="1"/>
</dbReference>
<dbReference type="InterPro" id="IPR037523">
    <property type="entry name" value="VOC_core"/>
</dbReference>
<dbReference type="InterPro" id="IPR029068">
    <property type="entry name" value="Glyas_Bleomycin-R_OHBP_Dase"/>
</dbReference>
<protein>
    <submittedName>
        <fullName evidence="3">VOC family protein</fullName>
    </submittedName>
</protein>
<evidence type="ECO:0000313" key="4">
    <source>
        <dbReference type="Proteomes" id="UP001142810"/>
    </source>
</evidence>
<dbReference type="PANTHER" id="PTHR36113">
    <property type="entry name" value="LYASE, PUTATIVE-RELATED-RELATED"/>
    <property type="match status" value="1"/>
</dbReference>
<dbReference type="PROSITE" id="PS00934">
    <property type="entry name" value="GLYOXALASE_I_1"/>
    <property type="match status" value="1"/>
</dbReference>
<dbReference type="EMBL" id="JAPFRD010000013">
    <property type="protein sequence ID" value="MCW8109722.1"/>
    <property type="molecule type" value="Genomic_DNA"/>
</dbReference>
<evidence type="ECO:0000313" key="3">
    <source>
        <dbReference type="EMBL" id="MCW8109722.1"/>
    </source>
</evidence>
<dbReference type="RefSeq" id="WP_265618577.1">
    <property type="nucleotide sequence ID" value="NZ_JAPFRD010000013.1"/>
</dbReference>
<comment type="caution">
    <text evidence="3">The sequence shown here is derived from an EMBL/GenBank/DDBJ whole genome shotgun (WGS) entry which is preliminary data.</text>
</comment>
<dbReference type="PANTHER" id="PTHR36113:SF6">
    <property type="entry name" value="FOSFOMYCIN RESISTANCE PROTEIN FOSX"/>
    <property type="match status" value="1"/>
</dbReference>
<dbReference type="InterPro" id="IPR051332">
    <property type="entry name" value="Fosfomycin_Res_Enzymes"/>
</dbReference>
<dbReference type="InterPro" id="IPR018146">
    <property type="entry name" value="Glyoxalase_1_CS"/>
</dbReference>
<gene>
    <name evidence="3" type="ORF">OPS25_14545</name>
</gene>
<feature type="domain" description="VOC" evidence="2">
    <location>
        <begin position="4"/>
        <end position="112"/>
    </location>
</feature>
<keyword evidence="1" id="KW-0479">Metal-binding</keyword>
<sequence length="132" mass="14562">MIQGLTHITLAVSHIDTALSFYCDVLGFTGHAKWDAGAYLSANDVWLCLSLDLPAPSPDYTHIAWTVDQAEFVTFSETIIASGARIWKENKSFGDSLYFNDPDGNKLEIHSGTLAQRLASLIRAPYSGLQWL</sequence>
<keyword evidence="4" id="KW-1185">Reference proteome</keyword>
<evidence type="ECO:0000256" key="1">
    <source>
        <dbReference type="ARBA" id="ARBA00022723"/>
    </source>
</evidence>
<dbReference type="Pfam" id="PF00903">
    <property type="entry name" value="Glyoxalase"/>
    <property type="match status" value="1"/>
</dbReference>
<evidence type="ECO:0000259" key="2">
    <source>
        <dbReference type="PROSITE" id="PS51819"/>
    </source>
</evidence>
<dbReference type="Proteomes" id="UP001142810">
    <property type="component" value="Unassembled WGS sequence"/>
</dbReference>
<reference evidence="3" key="1">
    <citation type="submission" date="2022-11" db="EMBL/GenBank/DDBJ databases">
        <title>Alteromonas sp. nov., isolated from sea water of the Qingdao.</title>
        <authorList>
            <person name="Wang Q."/>
        </authorList>
    </citation>
    <scope>NUCLEOTIDE SEQUENCE</scope>
    <source>
        <strain evidence="3">ASW11-7</strain>
    </source>
</reference>